<evidence type="ECO:0000259" key="8">
    <source>
        <dbReference type="PROSITE" id="PS50922"/>
    </source>
</evidence>
<evidence type="ECO:0000256" key="2">
    <source>
        <dbReference type="ARBA" id="ARBA00022692"/>
    </source>
</evidence>
<proteinExistence type="predicted"/>
<feature type="domain" description="TLC" evidence="8">
    <location>
        <begin position="1"/>
        <end position="102"/>
    </location>
</feature>
<feature type="transmembrane region" description="Helical" evidence="7">
    <location>
        <begin position="73"/>
        <end position="91"/>
    </location>
</feature>
<gene>
    <name evidence="9" type="ORF">EB796_020919</name>
</gene>
<evidence type="ECO:0000256" key="7">
    <source>
        <dbReference type="SAM" id="Phobius"/>
    </source>
</evidence>
<evidence type="ECO:0000313" key="10">
    <source>
        <dbReference type="Proteomes" id="UP000593567"/>
    </source>
</evidence>
<sequence length="124" mass="14241">MIRLLAEYSTIFVNFRHALHMFGMQNSSIYFYNGLMMVFSFTCARMIPLPIYIYCILSISDRPDYHSSLIGKLILWLATCVLDSLNVLWYIKMLKGAVKVWKSHKNNASPSPVSASRVKDIKQG</sequence>
<comment type="caution">
    <text evidence="9">The sequence shown here is derived from an EMBL/GenBank/DDBJ whole genome shotgun (WGS) entry which is preliminary data.</text>
</comment>
<dbReference type="GO" id="GO:0055088">
    <property type="term" value="P:lipid homeostasis"/>
    <property type="evidence" value="ECO:0007669"/>
    <property type="project" value="TreeGrafter"/>
</dbReference>
<dbReference type="GO" id="GO:0005783">
    <property type="term" value="C:endoplasmic reticulum"/>
    <property type="evidence" value="ECO:0007669"/>
    <property type="project" value="TreeGrafter"/>
</dbReference>
<evidence type="ECO:0000256" key="6">
    <source>
        <dbReference type="SAM" id="MobiDB-lite"/>
    </source>
</evidence>
<accession>A0A7J7J3S3</accession>
<keyword evidence="2 5" id="KW-0812">Transmembrane</keyword>
<evidence type="ECO:0000313" key="9">
    <source>
        <dbReference type="EMBL" id="KAF6020763.1"/>
    </source>
</evidence>
<keyword evidence="3 7" id="KW-1133">Transmembrane helix</keyword>
<reference evidence="9" key="1">
    <citation type="submission" date="2020-06" db="EMBL/GenBank/DDBJ databases">
        <title>Draft genome of Bugula neritina, a colonial animal packing powerful symbionts and potential medicines.</title>
        <authorList>
            <person name="Rayko M."/>
        </authorList>
    </citation>
    <scope>NUCLEOTIDE SEQUENCE [LARGE SCALE GENOMIC DNA]</scope>
    <source>
        <strain evidence="9">Kwan_BN1</strain>
    </source>
</reference>
<dbReference type="Pfam" id="PF03798">
    <property type="entry name" value="TRAM_LAG1_CLN8"/>
    <property type="match status" value="1"/>
</dbReference>
<evidence type="ECO:0000256" key="3">
    <source>
        <dbReference type="ARBA" id="ARBA00022989"/>
    </source>
</evidence>
<keyword evidence="10" id="KW-1185">Reference proteome</keyword>
<name>A0A7J7J3S3_BUGNE</name>
<keyword evidence="4 5" id="KW-0472">Membrane</keyword>
<dbReference type="PANTHER" id="PTHR13439:SF0">
    <property type="entry name" value="TOPOISOMERASE I DAMAGE AFFECTED PROTEIN 4"/>
    <property type="match status" value="1"/>
</dbReference>
<dbReference type="EMBL" id="VXIV02003146">
    <property type="protein sequence ID" value="KAF6020763.1"/>
    <property type="molecule type" value="Genomic_DNA"/>
</dbReference>
<dbReference type="OrthoDB" id="10266980at2759"/>
<dbReference type="AlphaFoldDB" id="A0A7J7J3S3"/>
<protein>
    <submittedName>
        <fullName evidence="9">TMEM56</fullName>
    </submittedName>
</protein>
<dbReference type="InterPro" id="IPR050846">
    <property type="entry name" value="TLCD"/>
</dbReference>
<evidence type="ECO:0000256" key="5">
    <source>
        <dbReference type="PROSITE-ProRule" id="PRU00205"/>
    </source>
</evidence>
<feature type="transmembrane region" description="Helical" evidence="7">
    <location>
        <begin position="29"/>
        <end position="53"/>
    </location>
</feature>
<organism evidence="9 10">
    <name type="scientific">Bugula neritina</name>
    <name type="common">Brown bryozoan</name>
    <name type="synonym">Sertularia neritina</name>
    <dbReference type="NCBI Taxonomy" id="10212"/>
    <lineage>
        <taxon>Eukaryota</taxon>
        <taxon>Metazoa</taxon>
        <taxon>Spiralia</taxon>
        <taxon>Lophotrochozoa</taxon>
        <taxon>Bryozoa</taxon>
        <taxon>Gymnolaemata</taxon>
        <taxon>Cheilostomatida</taxon>
        <taxon>Flustrina</taxon>
        <taxon>Buguloidea</taxon>
        <taxon>Bugulidae</taxon>
        <taxon>Bugula</taxon>
    </lineage>
</organism>
<comment type="subcellular location">
    <subcellularLocation>
        <location evidence="1">Membrane</location>
        <topology evidence="1">Multi-pass membrane protein</topology>
    </subcellularLocation>
</comment>
<dbReference type="GO" id="GO:0016020">
    <property type="term" value="C:membrane"/>
    <property type="evidence" value="ECO:0007669"/>
    <property type="project" value="UniProtKB-SubCell"/>
</dbReference>
<dbReference type="InterPro" id="IPR006634">
    <property type="entry name" value="TLC-dom"/>
</dbReference>
<dbReference type="PROSITE" id="PS50922">
    <property type="entry name" value="TLC"/>
    <property type="match status" value="1"/>
</dbReference>
<evidence type="ECO:0000256" key="4">
    <source>
        <dbReference type="ARBA" id="ARBA00023136"/>
    </source>
</evidence>
<feature type="region of interest" description="Disordered" evidence="6">
    <location>
        <begin position="104"/>
        <end position="124"/>
    </location>
</feature>
<dbReference type="Proteomes" id="UP000593567">
    <property type="component" value="Unassembled WGS sequence"/>
</dbReference>
<evidence type="ECO:0000256" key="1">
    <source>
        <dbReference type="ARBA" id="ARBA00004141"/>
    </source>
</evidence>
<dbReference type="PANTHER" id="PTHR13439">
    <property type="entry name" value="CT120 PROTEIN"/>
    <property type="match status" value="1"/>
</dbReference>